<evidence type="ECO:0000256" key="1">
    <source>
        <dbReference type="SAM" id="MobiDB-lite"/>
    </source>
</evidence>
<comment type="caution">
    <text evidence="2">The sequence shown here is derived from an EMBL/GenBank/DDBJ whole genome shotgun (WGS) entry which is preliminary data.</text>
</comment>
<feature type="region of interest" description="Disordered" evidence="1">
    <location>
        <begin position="27"/>
        <end position="64"/>
    </location>
</feature>
<feature type="compositionally biased region" description="Basic and acidic residues" evidence="1">
    <location>
        <begin position="27"/>
        <end position="57"/>
    </location>
</feature>
<dbReference type="Proteomes" id="UP000176409">
    <property type="component" value="Unassembled WGS sequence"/>
</dbReference>
<name>A0A1F6AZJ1_9BACT</name>
<accession>A0A1F6AZJ1</accession>
<dbReference type="STRING" id="1798396.A2973_00255"/>
<organism evidence="2 3">
    <name type="scientific">Candidatus Gottesmanbacteria bacterium RIFCSPLOWO2_01_FULL_49_10</name>
    <dbReference type="NCBI Taxonomy" id="1798396"/>
    <lineage>
        <taxon>Bacteria</taxon>
        <taxon>Candidatus Gottesmaniibacteriota</taxon>
    </lineage>
</organism>
<evidence type="ECO:0000313" key="3">
    <source>
        <dbReference type="Proteomes" id="UP000176409"/>
    </source>
</evidence>
<dbReference type="EMBL" id="MFJZ01000033">
    <property type="protein sequence ID" value="OGG29912.1"/>
    <property type="molecule type" value="Genomic_DNA"/>
</dbReference>
<reference evidence="2 3" key="1">
    <citation type="journal article" date="2016" name="Nat. Commun.">
        <title>Thousands of microbial genomes shed light on interconnected biogeochemical processes in an aquifer system.</title>
        <authorList>
            <person name="Anantharaman K."/>
            <person name="Brown C.T."/>
            <person name="Hug L.A."/>
            <person name="Sharon I."/>
            <person name="Castelle C.J."/>
            <person name="Probst A.J."/>
            <person name="Thomas B.C."/>
            <person name="Singh A."/>
            <person name="Wilkins M.J."/>
            <person name="Karaoz U."/>
            <person name="Brodie E.L."/>
            <person name="Williams K.H."/>
            <person name="Hubbard S.S."/>
            <person name="Banfield J.F."/>
        </authorList>
    </citation>
    <scope>NUCLEOTIDE SEQUENCE [LARGE SCALE GENOMIC DNA]</scope>
</reference>
<dbReference type="AlphaFoldDB" id="A0A1F6AZJ1"/>
<gene>
    <name evidence="2" type="ORF">A2973_00255</name>
</gene>
<proteinExistence type="predicted"/>
<evidence type="ECO:0000313" key="2">
    <source>
        <dbReference type="EMBL" id="OGG29912.1"/>
    </source>
</evidence>
<protein>
    <submittedName>
        <fullName evidence="2">Uncharacterized protein</fullName>
    </submittedName>
</protein>
<sequence length="64" mass="7016">MSHEQNPPINRTPPGESTLAEALAEQYARETGDGDPDGYLKREAPSTQAERAHREATVKANQPE</sequence>